<dbReference type="InterPro" id="IPR040269">
    <property type="entry name" value="VAB"/>
</dbReference>
<dbReference type="InterPro" id="IPR013666">
    <property type="entry name" value="PH_pln"/>
</dbReference>
<dbReference type="InterPro" id="IPR008546">
    <property type="entry name" value="VAN3-bd-like_auxin_canal"/>
</dbReference>
<reference evidence="3" key="1">
    <citation type="submission" date="2021-01" db="EMBL/GenBank/DDBJ databases">
        <authorList>
            <person name="Lovell J.T."/>
            <person name="Bentley N."/>
            <person name="Bhattarai G."/>
            <person name="Jenkins J.W."/>
            <person name="Sreedasyam A."/>
            <person name="Alarcon Y."/>
            <person name="Bock C."/>
            <person name="Boston L."/>
            <person name="Carlson J."/>
            <person name="Cervantes K."/>
            <person name="Clermont K."/>
            <person name="Krom N."/>
            <person name="Kubenka K."/>
            <person name="Mamidi S."/>
            <person name="Mattison C."/>
            <person name="Monteros M."/>
            <person name="Pisani C."/>
            <person name="Plott C."/>
            <person name="Rajasekar S."/>
            <person name="Rhein H.S."/>
            <person name="Rohla C."/>
            <person name="Song M."/>
            <person name="Hilaire R.S."/>
            <person name="Shu S."/>
            <person name="Wells L."/>
            <person name="Wang X."/>
            <person name="Webber J."/>
            <person name="Heerema R.J."/>
            <person name="Klein P."/>
            <person name="Conner P."/>
            <person name="Grauke L."/>
            <person name="Grimwood J."/>
            <person name="Schmutz J."/>
            <person name="Randall J.J."/>
        </authorList>
    </citation>
    <scope>NUCLEOTIDE SEQUENCE</scope>
    <source>
        <tissue evidence="3">Leaf</tissue>
    </source>
</reference>
<gene>
    <name evidence="3" type="ORF">I3842_07G184600</name>
</gene>
<evidence type="ECO:0008006" key="5">
    <source>
        <dbReference type="Google" id="ProtNLM"/>
    </source>
</evidence>
<organism evidence="3 4">
    <name type="scientific">Carya illinoinensis</name>
    <name type="common">Pecan</name>
    <dbReference type="NCBI Taxonomy" id="32201"/>
    <lineage>
        <taxon>Eukaryota</taxon>
        <taxon>Viridiplantae</taxon>
        <taxon>Streptophyta</taxon>
        <taxon>Embryophyta</taxon>
        <taxon>Tracheophyta</taxon>
        <taxon>Spermatophyta</taxon>
        <taxon>Magnoliopsida</taxon>
        <taxon>eudicotyledons</taxon>
        <taxon>Gunneridae</taxon>
        <taxon>Pentapetalae</taxon>
        <taxon>rosids</taxon>
        <taxon>fabids</taxon>
        <taxon>Fagales</taxon>
        <taxon>Juglandaceae</taxon>
        <taxon>Carya</taxon>
    </lineage>
</organism>
<dbReference type="AlphaFoldDB" id="A0A922EKT3"/>
<feature type="domain" description="VAN3-binding protein-like auxin canalisation" evidence="1">
    <location>
        <begin position="4"/>
        <end position="68"/>
    </location>
</feature>
<evidence type="ECO:0000259" key="1">
    <source>
        <dbReference type="Pfam" id="PF05703"/>
    </source>
</evidence>
<dbReference type="Proteomes" id="UP000811246">
    <property type="component" value="Chromosome 7"/>
</dbReference>
<evidence type="ECO:0000259" key="2">
    <source>
        <dbReference type="Pfam" id="PF08458"/>
    </source>
</evidence>
<dbReference type="GO" id="GO:0009734">
    <property type="term" value="P:auxin-activated signaling pathway"/>
    <property type="evidence" value="ECO:0007669"/>
    <property type="project" value="TreeGrafter"/>
</dbReference>
<accession>A0A922EKT3</accession>
<comment type="caution">
    <text evidence="3">The sequence shown here is derived from an EMBL/GenBank/DDBJ whole genome shotgun (WGS) entry which is preliminary data.</text>
</comment>
<dbReference type="Pfam" id="PF05703">
    <property type="entry name" value="Auxin_canalis"/>
    <property type="match status" value="1"/>
</dbReference>
<feature type="domain" description="Pleckstrin-like plant" evidence="2">
    <location>
        <begin position="86"/>
        <end position="177"/>
    </location>
</feature>
<dbReference type="EMBL" id="CM031831">
    <property type="protein sequence ID" value="KAG6705553.1"/>
    <property type="molecule type" value="Genomic_DNA"/>
</dbReference>
<dbReference type="Pfam" id="PF08458">
    <property type="entry name" value="PH_2"/>
    <property type="match status" value="1"/>
</dbReference>
<dbReference type="GO" id="GO:0010087">
    <property type="term" value="P:phloem or xylem histogenesis"/>
    <property type="evidence" value="ECO:0007669"/>
    <property type="project" value="TreeGrafter"/>
</dbReference>
<dbReference type="PANTHER" id="PTHR31351">
    <property type="entry name" value="EXPRESSED PROTEIN"/>
    <property type="match status" value="1"/>
</dbReference>
<evidence type="ECO:0000313" key="4">
    <source>
        <dbReference type="Proteomes" id="UP000811246"/>
    </source>
</evidence>
<dbReference type="PANTHER" id="PTHR31351:SF30">
    <property type="entry name" value="VAN3-BINDING PROTEIN-LIKE"/>
    <property type="match status" value="1"/>
</dbReference>
<evidence type="ECO:0000313" key="3">
    <source>
        <dbReference type="EMBL" id="KAG6705553.1"/>
    </source>
</evidence>
<sequence>MGDTVASAAALIATVCAETAESIGANKAHVASAVNSGLAAQTPVDIITLTATAATCLRGAAILKSRAMAYDSLSRCPELLEIGAQLAVVTPSGNKRHMRVSIYFKRKQLILSLEKKFLGVLTTLKKYKIFHVTEETEEAHGNFSISLKSHSGDIKVWFEDENQWSLWVSVISNLLQTHRSY</sequence>
<proteinExistence type="predicted"/>
<protein>
    <recommendedName>
        <fullName evidence="5">VAN3-binding protein-like auxin canalisation domain-containing protein</fullName>
    </recommendedName>
</protein>
<dbReference type="OrthoDB" id="1166243at2759"/>
<name>A0A922EKT3_CARIL</name>
<dbReference type="GO" id="GO:0010305">
    <property type="term" value="P:leaf vascular tissue pattern formation"/>
    <property type="evidence" value="ECO:0007669"/>
    <property type="project" value="TreeGrafter"/>
</dbReference>